<proteinExistence type="inferred from homology"/>
<organism evidence="14 15">
    <name type="scientific">Tanticharoenia sakaeratensis NBRC 103193</name>
    <dbReference type="NCBI Taxonomy" id="1231623"/>
    <lineage>
        <taxon>Bacteria</taxon>
        <taxon>Pseudomonadati</taxon>
        <taxon>Pseudomonadota</taxon>
        <taxon>Alphaproteobacteria</taxon>
        <taxon>Acetobacterales</taxon>
        <taxon>Acetobacteraceae</taxon>
        <taxon>Tanticharoenia</taxon>
    </lineage>
</organism>
<dbReference type="InterPro" id="IPR000445">
    <property type="entry name" value="HhH_motif"/>
</dbReference>
<dbReference type="Pfam" id="PF00633">
    <property type="entry name" value="HHH"/>
    <property type="match status" value="1"/>
</dbReference>
<dbReference type="FunFam" id="1.10.1670.10:FF:000001">
    <property type="entry name" value="Endonuclease III"/>
    <property type="match status" value="1"/>
</dbReference>
<keyword evidence="8 12" id="KW-0238">DNA-binding</keyword>
<comment type="cofactor">
    <cofactor evidence="12">
        <name>[4Fe-4S] cluster</name>
        <dbReference type="ChEBI" id="CHEBI:49883"/>
    </cofactor>
    <text evidence="12">Binds 1 [4Fe-4S] cluster.</text>
</comment>
<reference evidence="14 15" key="1">
    <citation type="submission" date="2012-10" db="EMBL/GenBank/DDBJ databases">
        <title>Genome sequencing of Tanticharoenia sakaeratensis NBRC 103193.</title>
        <authorList>
            <person name="Azuma Y."/>
            <person name="Hadano H."/>
            <person name="Hirakawa H."/>
            <person name="Matsushita K."/>
        </authorList>
    </citation>
    <scope>NUCLEOTIDE SEQUENCE [LARGE SCALE GENOMIC DNA]</scope>
    <source>
        <strain evidence="14 15">NBRC 103193</strain>
    </source>
</reference>
<sequence>MAALSNTTAPKAMSAARARAFIEALAEANPEPASELAFTDAYTLLVSVVLSAQATDKSVNKATVGLFADAPDARAMVQLGEEGIARHIRTIGLWRAKARNVLKLSEMLLERHAGVVPQDREQLEALPGVGRKTANVVLNVAFDRDAMAVDTHIFRIGNRTGLAPGKTPRQVEDGLVKRIPKPLLRQAHHWLILHGRYICKARRPECWHCPAFEPCGFPEKSSMQPT</sequence>
<dbReference type="GO" id="GO:0003677">
    <property type="term" value="F:DNA binding"/>
    <property type="evidence" value="ECO:0007669"/>
    <property type="project" value="UniProtKB-UniRule"/>
</dbReference>
<dbReference type="PIRSF" id="PIRSF001435">
    <property type="entry name" value="Nth"/>
    <property type="match status" value="1"/>
</dbReference>
<dbReference type="EC" id="4.2.99.18" evidence="12"/>
<feature type="binding site" evidence="12">
    <location>
        <position position="206"/>
    </location>
    <ligand>
        <name>[4Fe-4S] cluster</name>
        <dbReference type="ChEBI" id="CHEBI:49883"/>
    </ligand>
</feature>
<evidence type="ECO:0000256" key="6">
    <source>
        <dbReference type="ARBA" id="ARBA00023004"/>
    </source>
</evidence>
<dbReference type="GO" id="GO:0046872">
    <property type="term" value="F:metal ion binding"/>
    <property type="evidence" value="ECO:0007669"/>
    <property type="project" value="UniProtKB-KW"/>
</dbReference>
<keyword evidence="11 12" id="KW-0326">Glycosidase</keyword>
<keyword evidence="14" id="KW-0255">Endonuclease</keyword>
<dbReference type="Pfam" id="PF00730">
    <property type="entry name" value="HhH-GPD"/>
    <property type="match status" value="1"/>
</dbReference>
<keyword evidence="15" id="KW-1185">Reference proteome</keyword>
<comment type="catalytic activity">
    <reaction evidence="12">
        <text>2'-deoxyribonucleotide-(2'-deoxyribose 5'-phosphate)-2'-deoxyribonucleotide-DNA = a 3'-end 2'-deoxyribonucleotide-(2,3-dehydro-2,3-deoxyribose 5'-phosphate)-DNA + a 5'-end 5'-phospho-2'-deoxyribonucleoside-DNA + H(+)</text>
        <dbReference type="Rhea" id="RHEA:66592"/>
        <dbReference type="Rhea" id="RHEA-COMP:13180"/>
        <dbReference type="Rhea" id="RHEA-COMP:16897"/>
        <dbReference type="Rhea" id="RHEA-COMP:17067"/>
        <dbReference type="ChEBI" id="CHEBI:15378"/>
        <dbReference type="ChEBI" id="CHEBI:136412"/>
        <dbReference type="ChEBI" id="CHEBI:157695"/>
        <dbReference type="ChEBI" id="CHEBI:167181"/>
        <dbReference type="EC" id="4.2.99.18"/>
    </reaction>
</comment>
<evidence type="ECO:0000256" key="1">
    <source>
        <dbReference type="ARBA" id="ARBA00008343"/>
    </source>
</evidence>
<dbReference type="PANTHER" id="PTHR10359:SF18">
    <property type="entry name" value="ENDONUCLEASE III"/>
    <property type="match status" value="1"/>
</dbReference>
<dbReference type="AlphaFoldDB" id="A0A0D6MH21"/>
<dbReference type="GO" id="GO:0140078">
    <property type="term" value="F:class I DNA-(apurinic or apyrimidinic site) endonuclease activity"/>
    <property type="evidence" value="ECO:0007669"/>
    <property type="project" value="UniProtKB-EC"/>
</dbReference>
<dbReference type="RefSeq" id="WP_241767575.1">
    <property type="nucleotide sequence ID" value="NZ_BALE01000003.1"/>
</dbReference>
<evidence type="ECO:0000256" key="4">
    <source>
        <dbReference type="ARBA" id="ARBA00022763"/>
    </source>
</evidence>
<dbReference type="SUPFAM" id="SSF48150">
    <property type="entry name" value="DNA-glycosylase"/>
    <property type="match status" value="1"/>
</dbReference>
<dbReference type="EMBL" id="BALE01000003">
    <property type="protein sequence ID" value="GAN52922.1"/>
    <property type="molecule type" value="Genomic_DNA"/>
</dbReference>
<evidence type="ECO:0000256" key="12">
    <source>
        <dbReference type="HAMAP-Rule" id="MF_00942"/>
    </source>
</evidence>
<accession>A0A0D6MH21</accession>
<dbReference type="STRING" id="1231623.Tasa_003_100"/>
<keyword evidence="3 12" id="KW-0479">Metal-binding</keyword>
<comment type="function">
    <text evidence="12">DNA repair enzyme that has both DNA N-glycosylase activity and AP-lyase activity. The DNA N-glycosylase activity releases various damaged pyrimidines from DNA by cleaving the N-glycosidic bond, leaving an AP (apurinic/apyrimidinic) site. The AP-lyase activity cleaves the phosphodiester bond 3' to the AP site by a beta-elimination, leaving a 3'-terminal unsaturated sugar and a product with a terminal 5'-phosphate.</text>
</comment>
<dbReference type="InterPro" id="IPR004036">
    <property type="entry name" value="Endonuclease-III-like_CS2"/>
</dbReference>
<gene>
    <name evidence="12" type="primary">nth</name>
    <name evidence="14" type="ORF">Tasa_003_100</name>
</gene>
<dbReference type="FunFam" id="1.10.340.30:FF:000001">
    <property type="entry name" value="Endonuclease III"/>
    <property type="match status" value="1"/>
</dbReference>
<comment type="caution">
    <text evidence="14">The sequence shown here is derived from an EMBL/GenBank/DDBJ whole genome shotgun (WGS) entry which is preliminary data.</text>
</comment>
<dbReference type="InterPro" id="IPR005759">
    <property type="entry name" value="Nth"/>
</dbReference>
<feature type="binding site" evidence="12">
    <location>
        <position position="199"/>
    </location>
    <ligand>
        <name>[4Fe-4S] cluster</name>
        <dbReference type="ChEBI" id="CHEBI:49883"/>
    </ligand>
</feature>
<dbReference type="Proteomes" id="UP000032679">
    <property type="component" value="Unassembled WGS sequence"/>
</dbReference>
<keyword evidence="2 12" id="KW-0004">4Fe-4S</keyword>
<keyword evidence="14" id="KW-0540">Nuclease</keyword>
<feature type="binding site" evidence="12">
    <location>
        <position position="209"/>
    </location>
    <ligand>
        <name>[4Fe-4S] cluster</name>
        <dbReference type="ChEBI" id="CHEBI:49883"/>
    </ligand>
</feature>
<evidence type="ECO:0000256" key="3">
    <source>
        <dbReference type="ARBA" id="ARBA00022723"/>
    </source>
</evidence>
<keyword evidence="6 12" id="KW-0408">Iron</keyword>
<dbReference type="Gene3D" id="1.10.340.30">
    <property type="entry name" value="Hypothetical protein, domain 2"/>
    <property type="match status" value="1"/>
</dbReference>
<dbReference type="PANTHER" id="PTHR10359">
    <property type="entry name" value="A/G-SPECIFIC ADENINE GLYCOSYLASE/ENDONUCLEASE III"/>
    <property type="match status" value="1"/>
</dbReference>
<keyword evidence="7 12" id="KW-0411">Iron-sulfur</keyword>
<dbReference type="GO" id="GO:0019104">
    <property type="term" value="F:DNA N-glycosylase activity"/>
    <property type="evidence" value="ECO:0007669"/>
    <property type="project" value="UniProtKB-UniRule"/>
</dbReference>
<evidence type="ECO:0000256" key="9">
    <source>
        <dbReference type="ARBA" id="ARBA00023204"/>
    </source>
</evidence>
<dbReference type="SMART" id="SM00478">
    <property type="entry name" value="ENDO3c"/>
    <property type="match status" value="1"/>
</dbReference>
<evidence type="ECO:0000256" key="2">
    <source>
        <dbReference type="ARBA" id="ARBA00022485"/>
    </source>
</evidence>
<dbReference type="PROSITE" id="PS01155">
    <property type="entry name" value="ENDONUCLEASE_III_2"/>
    <property type="match status" value="1"/>
</dbReference>
<keyword evidence="4 12" id="KW-0227">DNA damage</keyword>
<dbReference type="InterPro" id="IPR011257">
    <property type="entry name" value="DNA_glycosylase"/>
</dbReference>
<feature type="binding site" evidence="12">
    <location>
        <position position="215"/>
    </location>
    <ligand>
        <name>[4Fe-4S] cluster</name>
        <dbReference type="ChEBI" id="CHEBI:49883"/>
    </ligand>
</feature>
<dbReference type="NCBIfam" id="TIGR01083">
    <property type="entry name" value="nth"/>
    <property type="match status" value="1"/>
</dbReference>
<comment type="similarity">
    <text evidence="1 12">Belongs to the Nth/MutY family.</text>
</comment>
<evidence type="ECO:0000313" key="15">
    <source>
        <dbReference type="Proteomes" id="UP000032679"/>
    </source>
</evidence>
<dbReference type="HAMAP" id="MF_00942">
    <property type="entry name" value="Nth"/>
    <property type="match status" value="1"/>
</dbReference>
<evidence type="ECO:0000256" key="5">
    <source>
        <dbReference type="ARBA" id="ARBA00022801"/>
    </source>
</evidence>
<dbReference type="CDD" id="cd00056">
    <property type="entry name" value="ENDO3c"/>
    <property type="match status" value="1"/>
</dbReference>
<dbReference type="InterPro" id="IPR023170">
    <property type="entry name" value="HhH_base_excis_C"/>
</dbReference>
<evidence type="ECO:0000313" key="14">
    <source>
        <dbReference type="EMBL" id="GAN52922.1"/>
    </source>
</evidence>
<evidence type="ECO:0000256" key="11">
    <source>
        <dbReference type="ARBA" id="ARBA00023295"/>
    </source>
</evidence>
<dbReference type="InterPro" id="IPR003265">
    <property type="entry name" value="HhH-GPD_domain"/>
</dbReference>
<dbReference type="Gene3D" id="1.10.1670.10">
    <property type="entry name" value="Helix-hairpin-Helix base-excision DNA repair enzymes (C-terminal)"/>
    <property type="match status" value="1"/>
</dbReference>
<keyword evidence="10 12" id="KW-0456">Lyase</keyword>
<dbReference type="GO" id="GO:0051539">
    <property type="term" value="F:4 iron, 4 sulfur cluster binding"/>
    <property type="evidence" value="ECO:0007669"/>
    <property type="project" value="UniProtKB-UniRule"/>
</dbReference>
<keyword evidence="9 12" id="KW-0234">DNA repair</keyword>
<feature type="domain" description="HhH-GPD" evidence="13">
    <location>
        <begin position="50"/>
        <end position="197"/>
    </location>
</feature>
<name>A0A0D6MH21_9PROT</name>
<keyword evidence="5 12" id="KW-0378">Hydrolase</keyword>
<evidence type="ECO:0000259" key="13">
    <source>
        <dbReference type="SMART" id="SM00478"/>
    </source>
</evidence>
<evidence type="ECO:0000256" key="7">
    <source>
        <dbReference type="ARBA" id="ARBA00023014"/>
    </source>
</evidence>
<protein>
    <recommendedName>
        <fullName evidence="12">Endonuclease III</fullName>
        <ecNumber evidence="12">4.2.99.18</ecNumber>
    </recommendedName>
    <alternativeName>
        <fullName evidence="12">DNA-(apurinic or apyrimidinic site) lyase</fullName>
    </alternativeName>
</protein>
<evidence type="ECO:0000256" key="8">
    <source>
        <dbReference type="ARBA" id="ARBA00023125"/>
    </source>
</evidence>
<evidence type="ECO:0000256" key="10">
    <source>
        <dbReference type="ARBA" id="ARBA00023239"/>
    </source>
</evidence>
<dbReference type="GO" id="GO:0006285">
    <property type="term" value="P:base-excision repair, AP site formation"/>
    <property type="evidence" value="ECO:0007669"/>
    <property type="project" value="TreeGrafter"/>
</dbReference>